<evidence type="ECO:0000313" key="4">
    <source>
        <dbReference type="Proteomes" id="UP000078561"/>
    </source>
</evidence>
<evidence type="ECO:0000313" key="3">
    <source>
        <dbReference type="EMBL" id="SAL98946.1"/>
    </source>
</evidence>
<feature type="compositionally biased region" description="Polar residues" evidence="1">
    <location>
        <begin position="35"/>
        <end position="53"/>
    </location>
</feature>
<feature type="region of interest" description="Disordered" evidence="1">
    <location>
        <begin position="22"/>
        <end position="53"/>
    </location>
</feature>
<gene>
    <name evidence="3" type="primary">ABSGL_04517.1 scaffold 5475</name>
</gene>
<keyword evidence="4" id="KW-1185">Reference proteome</keyword>
<proteinExistence type="predicted"/>
<dbReference type="InParanoid" id="A0A168MPN5"/>
<evidence type="ECO:0000256" key="2">
    <source>
        <dbReference type="SAM" id="Phobius"/>
    </source>
</evidence>
<feature type="transmembrane region" description="Helical" evidence="2">
    <location>
        <begin position="65"/>
        <end position="82"/>
    </location>
</feature>
<feature type="compositionally biased region" description="Low complexity" evidence="1">
    <location>
        <begin position="139"/>
        <end position="150"/>
    </location>
</feature>
<keyword evidence="2" id="KW-1133">Transmembrane helix</keyword>
<dbReference type="AlphaFoldDB" id="A0A168MPN5"/>
<name>A0A168MPN5_ABSGL</name>
<dbReference type="Proteomes" id="UP000078561">
    <property type="component" value="Unassembled WGS sequence"/>
</dbReference>
<dbReference type="STRING" id="4829.A0A168MPN5"/>
<feature type="region of interest" description="Disordered" evidence="1">
    <location>
        <begin position="139"/>
        <end position="165"/>
    </location>
</feature>
<reference evidence="3" key="1">
    <citation type="submission" date="2016-04" db="EMBL/GenBank/DDBJ databases">
        <authorList>
            <person name="Evans L.H."/>
            <person name="Alamgir A."/>
            <person name="Owens N."/>
            <person name="Weber N.D."/>
            <person name="Virtaneva K."/>
            <person name="Barbian K."/>
            <person name="Babar A."/>
            <person name="Rosenke K."/>
        </authorList>
    </citation>
    <scope>NUCLEOTIDE SEQUENCE [LARGE SCALE GENOMIC DNA]</scope>
    <source>
        <strain evidence="3">CBS 101.48</strain>
    </source>
</reference>
<keyword evidence="2" id="KW-0472">Membrane</keyword>
<protein>
    <submittedName>
        <fullName evidence="3">Uncharacterized protein</fullName>
    </submittedName>
</protein>
<sequence length="165" mass="18228">MIKVYLDKKKCQERMLQISSRGIGHLTTGDPPPSERSSPAPNPQNLRNIHQQSSNPFTKVVARSLLYPLMPALTYSLGFALQMHLIDPLHTADFVFSMVSGVLARLAGVFTAMIFFADPTVQTIPREIWKKCKKRLTRRSSSLHTRPTSSVLPSTTHSVAVSAAG</sequence>
<dbReference type="EMBL" id="LT552383">
    <property type="protein sequence ID" value="SAL98946.1"/>
    <property type="molecule type" value="Genomic_DNA"/>
</dbReference>
<evidence type="ECO:0000256" key="1">
    <source>
        <dbReference type="SAM" id="MobiDB-lite"/>
    </source>
</evidence>
<feature type="transmembrane region" description="Helical" evidence="2">
    <location>
        <begin position="94"/>
        <end position="117"/>
    </location>
</feature>
<dbReference type="OrthoDB" id="2281723at2759"/>
<accession>A0A168MPN5</accession>
<keyword evidence="2" id="KW-0812">Transmembrane</keyword>
<organism evidence="3">
    <name type="scientific">Absidia glauca</name>
    <name type="common">Pin mould</name>
    <dbReference type="NCBI Taxonomy" id="4829"/>
    <lineage>
        <taxon>Eukaryota</taxon>
        <taxon>Fungi</taxon>
        <taxon>Fungi incertae sedis</taxon>
        <taxon>Mucoromycota</taxon>
        <taxon>Mucoromycotina</taxon>
        <taxon>Mucoromycetes</taxon>
        <taxon>Mucorales</taxon>
        <taxon>Cunninghamellaceae</taxon>
        <taxon>Absidia</taxon>
    </lineage>
</organism>